<dbReference type="AlphaFoldDB" id="A0A150PDX7"/>
<sequence length="108" mass="11823">MGDVNANTIAEADVQGDKFVQWQDVVFGSPPEVEEGEVYVVVVTMGGPPAADDLMIRWAGYNYWQGDQVDSYPGGRAFTCGAGCPSFNEEPPYRDLEFETYVAPSMCL</sequence>
<protein>
    <submittedName>
        <fullName evidence="1">Uncharacterized protein</fullName>
    </submittedName>
</protein>
<comment type="caution">
    <text evidence="1">The sequence shown here is derived from an EMBL/GenBank/DDBJ whole genome shotgun (WGS) entry which is preliminary data.</text>
</comment>
<gene>
    <name evidence="1" type="ORF">BE08_34555</name>
</gene>
<organism evidence="1 2">
    <name type="scientific">Sorangium cellulosum</name>
    <name type="common">Polyangium cellulosum</name>
    <dbReference type="NCBI Taxonomy" id="56"/>
    <lineage>
        <taxon>Bacteria</taxon>
        <taxon>Pseudomonadati</taxon>
        <taxon>Myxococcota</taxon>
        <taxon>Polyangia</taxon>
        <taxon>Polyangiales</taxon>
        <taxon>Polyangiaceae</taxon>
        <taxon>Sorangium</taxon>
    </lineage>
</organism>
<evidence type="ECO:0000313" key="1">
    <source>
        <dbReference type="EMBL" id="KYF53852.1"/>
    </source>
</evidence>
<dbReference type="EMBL" id="JELY01002024">
    <property type="protein sequence ID" value="KYF53852.1"/>
    <property type="molecule type" value="Genomic_DNA"/>
</dbReference>
<dbReference type="Proteomes" id="UP000075420">
    <property type="component" value="Unassembled WGS sequence"/>
</dbReference>
<accession>A0A150PDX7</accession>
<evidence type="ECO:0000313" key="2">
    <source>
        <dbReference type="Proteomes" id="UP000075420"/>
    </source>
</evidence>
<proteinExistence type="predicted"/>
<reference evidence="1 2" key="1">
    <citation type="submission" date="2014-02" db="EMBL/GenBank/DDBJ databases">
        <title>The small core and large imbalanced accessory genome model reveals a collaborative survival strategy of Sorangium cellulosum strains in nature.</title>
        <authorList>
            <person name="Han K."/>
            <person name="Peng R."/>
            <person name="Blom J."/>
            <person name="Li Y.-Z."/>
        </authorList>
    </citation>
    <scope>NUCLEOTIDE SEQUENCE [LARGE SCALE GENOMIC DNA]</scope>
    <source>
        <strain evidence="1 2">So0157-25</strain>
    </source>
</reference>
<name>A0A150PDX7_SORCE</name>